<reference evidence="3 4" key="1">
    <citation type="submission" date="2018-06" db="EMBL/GenBank/DDBJ databases">
        <title>Genomic Encyclopedia of Type Strains, Phase III (KMG-III): the genomes of soil and plant-associated and newly described type strains.</title>
        <authorList>
            <person name="Whitman W."/>
        </authorList>
    </citation>
    <scope>NUCLEOTIDE SEQUENCE [LARGE SCALE GENOMIC DNA]</scope>
    <source>
        <strain evidence="3 4">CGMCC 4.7090</strain>
    </source>
</reference>
<feature type="transmembrane region" description="Helical" evidence="1">
    <location>
        <begin position="290"/>
        <end position="312"/>
    </location>
</feature>
<organism evidence="3 4">
    <name type="scientific">Actinoplanes lutulentus</name>
    <dbReference type="NCBI Taxonomy" id="1287878"/>
    <lineage>
        <taxon>Bacteria</taxon>
        <taxon>Bacillati</taxon>
        <taxon>Actinomycetota</taxon>
        <taxon>Actinomycetes</taxon>
        <taxon>Micromonosporales</taxon>
        <taxon>Micromonosporaceae</taxon>
        <taxon>Actinoplanes</taxon>
    </lineage>
</organism>
<evidence type="ECO:0000313" key="3">
    <source>
        <dbReference type="EMBL" id="RAK40160.1"/>
    </source>
</evidence>
<dbReference type="AlphaFoldDB" id="A0A327ZFP2"/>
<proteinExistence type="predicted"/>
<comment type="caution">
    <text evidence="3">The sequence shown here is derived from an EMBL/GenBank/DDBJ whole genome shotgun (WGS) entry which is preliminary data.</text>
</comment>
<feature type="transmembrane region" description="Helical" evidence="1">
    <location>
        <begin position="259"/>
        <end position="284"/>
    </location>
</feature>
<evidence type="ECO:0000256" key="1">
    <source>
        <dbReference type="SAM" id="Phobius"/>
    </source>
</evidence>
<evidence type="ECO:0000313" key="4">
    <source>
        <dbReference type="Proteomes" id="UP000249341"/>
    </source>
</evidence>
<evidence type="ECO:0000256" key="2">
    <source>
        <dbReference type="SAM" id="SignalP"/>
    </source>
</evidence>
<keyword evidence="1" id="KW-0812">Transmembrane</keyword>
<feature type="transmembrane region" description="Helical" evidence="1">
    <location>
        <begin position="234"/>
        <end position="252"/>
    </location>
</feature>
<dbReference type="OrthoDB" id="5241181at2"/>
<protein>
    <submittedName>
        <fullName evidence="3">Uncharacterized protein</fullName>
    </submittedName>
</protein>
<dbReference type="Proteomes" id="UP000249341">
    <property type="component" value="Unassembled WGS sequence"/>
</dbReference>
<keyword evidence="4" id="KW-1185">Reference proteome</keyword>
<gene>
    <name evidence="3" type="ORF">B0I29_103189</name>
</gene>
<keyword evidence="2" id="KW-0732">Signal</keyword>
<feature type="signal peptide" evidence="2">
    <location>
        <begin position="1"/>
        <end position="24"/>
    </location>
</feature>
<keyword evidence="1" id="KW-0472">Membrane</keyword>
<feature type="transmembrane region" description="Helical" evidence="1">
    <location>
        <begin position="211"/>
        <end position="228"/>
    </location>
</feature>
<feature type="transmembrane region" description="Helical" evidence="1">
    <location>
        <begin position="187"/>
        <end position="204"/>
    </location>
</feature>
<name>A0A327ZFP2_9ACTN</name>
<keyword evidence="1" id="KW-1133">Transmembrane helix</keyword>
<dbReference type="EMBL" id="QLMJ01000003">
    <property type="protein sequence ID" value="RAK40160.1"/>
    <property type="molecule type" value="Genomic_DNA"/>
</dbReference>
<sequence length="331" mass="34822">MRRFLAISAAVAGLILGPASPALAHAGDATEVSKYRVVATGFSSPLDGLSVRVVEGGSRLELVNESSRSIEVLGYSGEPYLDVRPDGTYQNVNSPATYLNETAAFDTALPANADPTAAPAWRRVDTSTTVRWHDQRTQWMASGLPPQAVADPDAEHRLREWVVPLRDQARTFEIQGTLDYEPAPRTWAWWAGAALLAVAVALAAHRWSRSTGSLALLGGLSSLGYAYLRTADGSGWSGVLILAGVLACAAAYRHPPFYLALAGFVLAAFAGFGSADVFFAPVVPAAGPGWLARGAVMIAIGAGTGLALTGVLRIRAATDSDVDVVHVDVDR</sequence>
<dbReference type="RefSeq" id="WP_111648224.1">
    <property type="nucleotide sequence ID" value="NZ_JACHWI010000009.1"/>
</dbReference>
<accession>A0A327ZFP2</accession>
<feature type="chain" id="PRO_5016400105" evidence="2">
    <location>
        <begin position="25"/>
        <end position="331"/>
    </location>
</feature>